<evidence type="ECO:0000313" key="1">
    <source>
        <dbReference type="EMBL" id="PHK07074.1"/>
    </source>
</evidence>
<dbReference type="EMBL" id="LAHD01000003">
    <property type="protein sequence ID" value="PHK07074.1"/>
    <property type="molecule type" value="Genomic_DNA"/>
</dbReference>
<protein>
    <recommendedName>
        <fullName evidence="3">DUF2281 domain-containing protein</fullName>
    </recommendedName>
</protein>
<evidence type="ECO:0000313" key="2">
    <source>
        <dbReference type="Proteomes" id="UP000222310"/>
    </source>
</evidence>
<dbReference type="RefSeq" id="WP_099067332.1">
    <property type="nucleotide sequence ID" value="NZ_LAHD01000003.1"/>
</dbReference>
<dbReference type="Proteomes" id="UP000222310">
    <property type="component" value="Unassembled WGS sequence"/>
</dbReference>
<sequence length="67" mass="7697">MSIRQELLNAIEQLNDDQLSTLLDFALSLKSAKKSVHSTVESQAYRDWVSTENDIYDEVFADEFTAR</sequence>
<dbReference type="GeneID" id="57091896"/>
<comment type="caution">
    <text evidence="1">The sequence shown here is derived from an EMBL/GenBank/DDBJ whole genome shotgun (WGS) entry which is preliminary data.</text>
</comment>
<evidence type="ECO:0008006" key="3">
    <source>
        <dbReference type="Google" id="ProtNLM"/>
    </source>
</evidence>
<dbReference type="AlphaFoldDB" id="A0A9Q5ZGE8"/>
<name>A0A9Q5ZGE8_NOSLI</name>
<accession>A0A9Q5ZGE8</accession>
<gene>
    <name evidence="1" type="ORF">VF08_02090</name>
</gene>
<reference evidence="1 2" key="1">
    <citation type="submission" date="2015-02" db="EMBL/GenBank/DDBJ databases">
        <title>Nostoc linckia genome annotation.</title>
        <authorList>
            <person name="Zhou Z."/>
        </authorList>
    </citation>
    <scope>NUCLEOTIDE SEQUENCE [LARGE SCALE GENOMIC DNA]</scope>
    <source>
        <strain evidence="2">z8</strain>
    </source>
</reference>
<organism evidence="1 2">
    <name type="scientific">Nostoc linckia z8</name>
    <dbReference type="NCBI Taxonomy" id="1628746"/>
    <lineage>
        <taxon>Bacteria</taxon>
        <taxon>Bacillati</taxon>
        <taxon>Cyanobacteriota</taxon>
        <taxon>Cyanophyceae</taxon>
        <taxon>Nostocales</taxon>
        <taxon>Nostocaceae</taxon>
        <taxon>Nostoc</taxon>
    </lineage>
</organism>
<proteinExistence type="predicted"/>